<sequence length="306" mass="34767">MSFFSLISKILPLYIITVQGYIAGRLHEIDTKSLSKLMFHFLMPVIFFDVALNTKLELRYILLPVLYFIFCVILRTVSLFIGSKFFDDGREKIIGYAAGSVNTSSLGLSIAMLIFDNNYIRIFMLSTIGLMTYVYTVGNYTISNNIKSSKRRLPYLLKLPPMYGFAIGIIANISDIRLFDGFNNLFSQMRAAYLVLGMMIFGLSLSKVKLNGGVKFISIFVLSKTLISPLLYLSFILLDKFVFHIYDNEMYKLFFLLSALPPGVDCIITCNLYNKFPEKAAIALLVSTIISTIYIPFFLQFFNNAT</sequence>
<evidence type="ECO:0008006" key="10">
    <source>
        <dbReference type="Google" id="ProtNLM"/>
    </source>
</evidence>
<dbReference type="Pfam" id="PF03547">
    <property type="entry name" value="Mem_trans"/>
    <property type="match status" value="1"/>
</dbReference>
<dbReference type="AlphaFoldDB" id="A0A3R9ZKZ3"/>
<keyword evidence="6 7" id="KW-0472">Membrane</keyword>
<evidence type="ECO:0000256" key="2">
    <source>
        <dbReference type="ARBA" id="ARBA00022448"/>
    </source>
</evidence>
<reference evidence="9" key="1">
    <citation type="submission" date="2018-11" db="EMBL/GenBank/DDBJ databases">
        <title>Phylogenetic, genomic, and biogeographic characterization of a novel and ubiquitous marine invertebrate-associated Rickettsiales parasite, Candidatus Marinoinvertebrata rohwerii, gen. nov., sp. nov.</title>
        <authorList>
            <person name="Klinges J.G."/>
            <person name="Rosales S.M."/>
            <person name="Mcminds R."/>
            <person name="Shaver E.C."/>
            <person name="Shantz A."/>
            <person name="Peters E.C."/>
            <person name="Burkepile D.E."/>
            <person name="Silliman B.R."/>
            <person name="Vega Thurber R.L."/>
        </authorList>
    </citation>
    <scope>NUCLEOTIDE SEQUENCE [LARGE SCALE GENOMIC DNA]</scope>
    <source>
        <strain evidence="9">a_cerv_44</strain>
    </source>
</reference>
<protein>
    <recommendedName>
        <fullName evidence="10">AEC family transporter</fullName>
    </recommendedName>
</protein>
<gene>
    <name evidence="8" type="ORF">EIC27_00335</name>
</gene>
<dbReference type="Proteomes" id="UP000279470">
    <property type="component" value="Unassembled WGS sequence"/>
</dbReference>
<dbReference type="EMBL" id="RXFM01000003">
    <property type="protein sequence ID" value="RST72178.1"/>
    <property type="molecule type" value="Genomic_DNA"/>
</dbReference>
<dbReference type="PANTHER" id="PTHR36838:SF1">
    <property type="entry name" value="SLR1864 PROTEIN"/>
    <property type="match status" value="1"/>
</dbReference>
<evidence type="ECO:0000256" key="6">
    <source>
        <dbReference type="ARBA" id="ARBA00023136"/>
    </source>
</evidence>
<dbReference type="GO" id="GO:0055085">
    <property type="term" value="P:transmembrane transport"/>
    <property type="evidence" value="ECO:0007669"/>
    <property type="project" value="InterPro"/>
</dbReference>
<proteinExistence type="predicted"/>
<feature type="transmembrane region" description="Helical" evidence="7">
    <location>
        <begin position="217"/>
        <end position="238"/>
    </location>
</feature>
<feature type="transmembrane region" description="Helical" evidence="7">
    <location>
        <begin position="6"/>
        <end position="24"/>
    </location>
</feature>
<feature type="transmembrane region" description="Helical" evidence="7">
    <location>
        <begin position="155"/>
        <end position="173"/>
    </location>
</feature>
<dbReference type="GO" id="GO:0016020">
    <property type="term" value="C:membrane"/>
    <property type="evidence" value="ECO:0007669"/>
    <property type="project" value="UniProtKB-SubCell"/>
</dbReference>
<comment type="caution">
    <text evidence="8">The sequence shown here is derived from an EMBL/GenBank/DDBJ whole genome shotgun (WGS) entry which is preliminary data.</text>
</comment>
<feature type="transmembrane region" description="Helical" evidence="7">
    <location>
        <begin position="60"/>
        <end position="81"/>
    </location>
</feature>
<dbReference type="RefSeq" id="WP_126044179.1">
    <property type="nucleotide sequence ID" value="NZ_RXFM01000003.1"/>
</dbReference>
<dbReference type="InterPro" id="IPR004776">
    <property type="entry name" value="Mem_transp_PIN-like"/>
</dbReference>
<dbReference type="PANTHER" id="PTHR36838">
    <property type="entry name" value="AUXIN EFFLUX CARRIER FAMILY PROTEIN"/>
    <property type="match status" value="1"/>
</dbReference>
<feature type="transmembrane region" description="Helical" evidence="7">
    <location>
        <begin position="93"/>
        <end position="114"/>
    </location>
</feature>
<evidence type="ECO:0000256" key="4">
    <source>
        <dbReference type="ARBA" id="ARBA00022692"/>
    </source>
</evidence>
<organism evidence="8 9">
    <name type="scientific">Candidatus Aquarickettsia rohweri</name>
    <dbReference type="NCBI Taxonomy" id="2602574"/>
    <lineage>
        <taxon>Bacteria</taxon>
        <taxon>Pseudomonadati</taxon>
        <taxon>Pseudomonadota</taxon>
        <taxon>Alphaproteobacteria</taxon>
        <taxon>Rickettsiales</taxon>
        <taxon>Candidatus Midichloriaceae</taxon>
        <taxon>Candidatus Aquarickettsia</taxon>
    </lineage>
</organism>
<comment type="subcellular location">
    <subcellularLocation>
        <location evidence="1">Membrane</location>
        <topology evidence="1">Multi-pass membrane protein</topology>
    </subcellularLocation>
</comment>
<evidence type="ECO:0000256" key="1">
    <source>
        <dbReference type="ARBA" id="ARBA00004141"/>
    </source>
</evidence>
<keyword evidence="2" id="KW-0813">Transport</keyword>
<accession>A0A3R9ZKZ3</accession>
<evidence type="ECO:0000256" key="5">
    <source>
        <dbReference type="ARBA" id="ARBA00022989"/>
    </source>
</evidence>
<feature type="transmembrane region" description="Helical" evidence="7">
    <location>
        <begin position="250"/>
        <end position="273"/>
    </location>
</feature>
<feature type="transmembrane region" description="Helical" evidence="7">
    <location>
        <begin position="120"/>
        <end position="143"/>
    </location>
</feature>
<keyword evidence="4 7" id="KW-0812">Transmembrane</keyword>
<keyword evidence="9" id="KW-1185">Reference proteome</keyword>
<keyword evidence="5 7" id="KW-1133">Transmembrane helix</keyword>
<evidence type="ECO:0000256" key="7">
    <source>
        <dbReference type="SAM" id="Phobius"/>
    </source>
</evidence>
<feature type="transmembrane region" description="Helical" evidence="7">
    <location>
        <begin position="280"/>
        <end position="302"/>
    </location>
</feature>
<dbReference type="OrthoDB" id="9810457at2"/>
<feature type="transmembrane region" description="Helical" evidence="7">
    <location>
        <begin position="185"/>
        <end position="205"/>
    </location>
</feature>
<evidence type="ECO:0000313" key="9">
    <source>
        <dbReference type="Proteomes" id="UP000279470"/>
    </source>
</evidence>
<evidence type="ECO:0000256" key="3">
    <source>
        <dbReference type="ARBA" id="ARBA00022475"/>
    </source>
</evidence>
<keyword evidence="3" id="KW-1003">Cell membrane</keyword>
<name>A0A3R9ZKZ3_9RICK</name>
<evidence type="ECO:0000313" key="8">
    <source>
        <dbReference type="EMBL" id="RST72178.1"/>
    </source>
</evidence>